<reference evidence="2 3" key="1">
    <citation type="submission" date="2024-11" db="EMBL/GenBank/DDBJ databases">
        <authorList>
            <person name="Lucas J.A."/>
        </authorList>
    </citation>
    <scope>NUCLEOTIDE SEQUENCE [LARGE SCALE GENOMIC DNA]</scope>
    <source>
        <strain evidence="2 3">Z 5.4</strain>
    </source>
</reference>
<sequence length="55" mass="6581">MKKKGPFDLKQRQTQKIYKEELKLKESDNSFFLIVCGCFIMLLPLIPLTYNFFHP</sequence>
<evidence type="ECO:0000256" key="1">
    <source>
        <dbReference type="SAM" id="Phobius"/>
    </source>
</evidence>
<protein>
    <submittedName>
        <fullName evidence="2">Uncharacterized protein</fullName>
    </submittedName>
</protein>
<keyword evidence="1" id="KW-0812">Transmembrane</keyword>
<dbReference type="RefSeq" id="WP_406581046.1">
    <property type="nucleotide sequence ID" value="NZ_JBJHQH010000009.1"/>
</dbReference>
<keyword evidence="1" id="KW-0472">Membrane</keyword>
<dbReference type="Proteomes" id="UP001623041">
    <property type="component" value="Unassembled WGS sequence"/>
</dbReference>
<evidence type="ECO:0000313" key="2">
    <source>
        <dbReference type="EMBL" id="MFK9092465.1"/>
    </source>
</evidence>
<keyword evidence="3" id="KW-1185">Reference proteome</keyword>
<name>A0ABW8RG57_9BACI</name>
<accession>A0ABW8RG57</accession>
<organism evidence="2 3">
    <name type="scientific">Bacillus salipaludis</name>
    <dbReference type="NCBI Taxonomy" id="2547811"/>
    <lineage>
        <taxon>Bacteria</taxon>
        <taxon>Bacillati</taxon>
        <taxon>Bacillota</taxon>
        <taxon>Bacilli</taxon>
        <taxon>Bacillales</taxon>
        <taxon>Bacillaceae</taxon>
        <taxon>Bacillus</taxon>
    </lineage>
</organism>
<dbReference type="EMBL" id="JBJHQH010000009">
    <property type="protein sequence ID" value="MFK9092465.1"/>
    <property type="molecule type" value="Genomic_DNA"/>
</dbReference>
<gene>
    <name evidence="2" type="ORF">ACJEBI_13330</name>
</gene>
<proteinExistence type="predicted"/>
<feature type="transmembrane region" description="Helical" evidence="1">
    <location>
        <begin position="31"/>
        <end position="53"/>
    </location>
</feature>
<comment type="caution">
    <text evidence="2">The sequence shown here is derived from an EMBL/GenBank/DDBJ whole genome shotgun (WGS) entry which is preliminary data.</text>
</comment>
<keyword evidence="1" id="KW-1133">Transmembrane helix</keyword>
<evidence type="ECO:0000313" key="3">
    <source>
        <dbReference type="Proteomes" id="UP001623041"/>
    </source>
</evidence>